<keyword evidence="1" id="KW-0812">Transmembrane</keyword>
<reference evidence="2" key="1">
    <citation type="submission" date="2024-06" db="EMBL/GenBank/DDBJ databases">
        <authorList>
            <person name="Liu X."/>
            <person name="Lenzi L."/>
            <person name="Haldenby T S."/>
            <person name="Uol C."/>
        </authorList>
    </citation>
    <scope>NUCLEOTIDE SEQUENCE</scope>
</reference>
<dbReference type="AlphaFoldDB" id="A0AAV2TDG8"/>
<comment type="caution">
    <text evidence="2">The sequence shown here is derived from an EMBL/GenBank/DDBJ whole genome shotgun (WGS) entry which is preliminary data.</text>
</comment>
<organism evidence="2 3">
    <name type="scientific">Calicophoron daubneyi</name>
    <name type="common">Rumen fluke</name>
    <name type="synonym">Paramphistomum daubneyi</name>
    <dbReference type="NCBI Taxonomy" id="300641"/>
    <lineage>
        <taxon>Eukaryota</taxon>
        <taxon>Metazoa</taxon>
        <taxon>Spiralia</taxon>
        <taxon>Lophotrochozoa</taxon>
        <taxon>Platyhelminthes</taxon>
        <taxon>Trematoda</taxon>
        <taxon>Digenea</taxon>
        <taxon>Plagiorchiida</taxon>
        <taxon>Pronocephalata</taxon>
        <taxon>Paramphistomoidea</taxon>
        <taxon>Paramphistomidae</taxon>
        <taxon>Calicophoron</taxon>
    </lineage>
</organism>
<keyword evidence="1" id="KW-0472">Membrane</keyword>
<accession>A0AAV2TDG8</accession>
<feature type="transmembrane region" description="Helical" evidence="1">
    <location>
        <begin position="107"/>
        <end position="127"/>
    </location>
</feature>
<evidence type="ECO:0000313" key="3">
    <source>
        <dbReference type="Proteomes" id="UP001497525"/>
    </source>
</evidence>
<dbReference type="Proteomes" id="UP001497525">
    <property type="component" value="Unassembled WGS sequence"/>
</dbReference>
<evidence type="ECO:0000313" key="2">
    <source>
        <dbReference type="EMBL" id="CAL5134114.1"/>
    </source>
</evidence>
<evidence type="ECO:0000256" key="1">
    <source>
        <dbReference type="SAM" id="Phobius"/>
    </source>
</evidence>
<dbReference type="EMBL" id="CAXLJL010000179">
    <property type="protein sequence ID" value="CAL5134114.1"/>
    <property type="molecule type" value="Genomic_DNA"/>
</dbReference>
<feature type="transmembrane region" description="Helical" evidence="1">
    <location>
        <begin position="6"/>
        <end position="25"/>
    </location>
</feature>
<keyword evidence="1" id="KW-1133">Transmembrane helix</keyword>
<name>A0AAV2TDG8_CALDB</name>
<feature type="transmembrane region" description="Helical" evidence="1">
    <location>
        <begin position="45"/>
        <end position="67"/>
    </location>
</feature>
<protein>
    <submittedName>
        <fullName evidence="2">Uncharacterized protein</fullName>
    </submittedName>
</protein>
<sequence length="133" mass="14941">MVYVRLLLTFRILTSFLALAIAISATCMDERLFKSKQSHNEKASLAFGFIAFFCFWVALVMDCMYMCSAELAIYRWTQLGTTIGGLFSFIISTGVAAREAHIQHESFLLAGTFIALEACFFALLSILPQDITW</sequence>
<gene>
    <name evidence="2" type="ORF">CDAUBV1_LOCUS7340</name>
</gene>
<proteinExistence type="predicted"/>
<feature type="transmembrane region" description="Helical" evidence="1">
    <location>
        <begin position="73"/>
        <end position="95"/>
    </location>
</feature>